<keyword evidence="5" id="KW-1185">Reference proteome</keyword>
<dbReference type="GeneID" id="54484981"/>
<keyword evidence="2" id="KW-0560">Oxidoreductase</keyword>
<evidence type="ECO:0000256" key="2">
    <source>
        <dbReference type="ARBA" id="ARBA00023002"/>
    </source>
</evidence>
<dbReference type="RefSeq" id="XP_033601098.1">
    <property type="nucleotide sequence ID" value="XM_033743927.1"/>
</dbReference>
<dbReference type="Gene3D" id="3.40.50.720">
    <property type="entry name" value="NAD(P)-binding Rossmann-like Domain"/>
    <property type="match status" value="1"/>
</dbReference>
<dbReference type="InterPro" id="IPR036291">
    <property type="entry name" value="NAD(P)-bd_dom_sf"/>
</dbReference>
<comment type="similarity">
    <text evidence="1">Belongs to the short-chain dehydrogenases/reductases (SDR) family.</text>
</comment>
<name>A0A6A6WAN1_9PEZI</name>
<evidence type="ECO:0000313" key="5">
    <source>
        <dbReference type="Proteomes" id="UP000799437"/>
    </source>
</evidence>
<evidence type="ECO:0000313" key="4">
    <source>
        <dbReference type="EMBL" id="KAF2758647.1"/>
    </source>
</evidence>
<dbReference type="EMBL" id="ML996571">
    <property type="protein sequence ID" value="KAF2758647.1"/>
    <property type="molecule type" value="Genomic_DNA"/>
</dbReference>
<dbReference type="PRINTS" id="PR00081">
    <property type="entry name" value="GDHRDH"/>
</dbReference>
<gene>
    <name evidence="4" type="ORF">EJ05DRAFT_475955</name>
</gene>
<dbReference type="PANTHER" id="PTHR24320">
    <property type="entry name" value="RETINOL DEHYDROGENASE"/>
    <property type="match status" value="1"/>
</dbReference>
<dbReference type="PANTHER" id="PTHR24320:SF272">
    <property type="entry name" value="NAD(P)-BINDING ROSSMANN-FOLD SUPERFAMILY PROTEIN"/>
    <property type="match status" value="1"/>
</dbReference>
<dbReference type="InterPro" id="IPR002347">
    <property type="entry name" value="SDR_fam"/>
</dbReference>
<organism evidence="4 5">
    <name type="scientific">Pseudovirgaria hyperparasitica</name>
    <dbReference type="NCBI Taxonomy" id="470096"/>
    <lineage>
        <taxon>Eukaryota</taxon>
        <taxon>Fungi</taxon>
        <taxon>Dikarya</taxon>
        <taxon>Ascomycota</taxon>
        <taxon>Pezizomycotina</taxon>
        <taxon>Dothideomycetes</taxon>
        <taxon>Dothideomycetes incertae sedis</taxon>
        <taxon>Acrospermales</taxon>
        <taxon>Acrospermaceae</taxon>
        <taxon>Pseudovirgaria</taxon>
    </lineage>
</organism>
<evidence type="ECO:0000256" key="3">
    <source>
        <dbReference type="SAM" id="MobiDB-lite"/>
    </source>
</evidence>
<feature type="region of interest" description="Disordered" evidence="3">
    <location>
        <begin position="1"/>
        <end position="22"/>
    </location>
</feature>
<reference evidence="4" key="1">
    <citation type="journal article" date="2020" name="Stud. Mycol.">
        <title>101 Dothideomycetes genomes: a test case for predicting lifestyles and emergence of pathogens.</title>
        <authorList>
            <person name="Haridas S."/>
            <person name="Albert R."/>
            <person name="Binder M."/>
            <person name="Bloem J."/>
            <person name="Labutti K."/>
            <person name="Salamov A."/>
            <person name="Andreopoulos B."/>
            <person name="Baker S."/>
            <person name="Barry K."/>
            <person name="Bills G."/>
            <person name="Bluhm B."/>
            <person name="Cannon C."/>
            <person name="Castanera R."/>
            <person name="Culley D."/>
            <person name="Daum C."/>
            <person name="Ezra D."/>
            <person name="Gonzalez J."/>
            <person name="Henrissat B."/>
            <person name="Kuo A."/>
            <person name="Liang C."/>
            <person name="Lipzen A."/>
            <person name="Lutzoni F."/>
            <person name="Magnuson J."/>
            <person name="Mondo S."/>
            <person name="Nolan M."/>
            <person name="Ohm R."/>
            <person name="Pangilinan J."/>
            <person name="Park H.-J."/>
            <person name="Ramirez L."/>
            <person name="Alfaro M."/>
            <person name="Sun H."/>
            <person name="Tritt A."/>
            <person name="Yoshinaga Y."/>
            <person name="Zwiers L.-H."/>
            <person name="Turgeon B."/>
            <person name="Goodwin S."/>
            <person name="Spatafora J."/>
            <person name="Crous P."/>
            <person name="Grigoriev I."/>
        </authorList>
    </citation>
    <scope>NUCLEOTIDE SEQUENCE</scope>
    <source>
        <strain evidence="4">CBS 121739</strain>
    </source>
</reference>
<dbReference type="SUPFAM" id="SSF51735">
    <property type="entry name" value="NAD(P)-binding Rossmann-fold domains"/>
    <property type="match status" value="1"/>
</dbReference>
<proteinExistence type="inferred from homology"/>
<dbReference type="OrthoDB" id="191139at2759"/>
<dbReference type="Pfam" id="PF00106">
    <property type="entry name" value="adh_short"/>
    <property type="match status" value="1"/>
</dbReference>
<dbReference type="AlphaFoldDB" id="A0A6A6WAN1"/>
<accession>A0A6A6WAN1</accession>
<sequence>MSNDSFHPYADRHVNPNGAGDARPTALQVVQDEGLVGKLSDKVVIVTGAASGIGVETARAMHETGAKVYIMVRDTKKGQEVVDEILENSSIKADMGVIQIDLASLASVRKAAQEFLSKESKLNILINNAGVMAIPERTLSIDGHEQQFAANYLGHFLLFQLLKSTLLSSASPGSDSRVVVVSSSGHRTQPPQFQDLTFEKNYSPWGAYGQAKTATIWMSNEIFRRYSSQHLTSTSLNPGGIWTPLQRHVSKETQESWDKDPNVPKFMKSPEQGAATSVWAAIGKVWEGNGAKYLEDVGLSYEVDKSGDVSPGGYAAHAFDAEGAEKMWKVSCELTGVKDD</sequence>
<protein>
    <submittedName>
        <fullName evidence="4">NAD(P)-binding protein</fullName>
    </submittedName>
</protein>
<evidence type="ECO:0000256" key="1">
    <source>
        <dbReference type="ARBA" id="ARBA00006484"/>
    </source>
</evidence>
<dbReference type="GO" id="GO:0016491">
    <property type="term" value="F:oxidoreductase activity"/>
    <property type="evidence" value="ECO:0007669"/>
    <property type="project" value="UniProtKB-KW"/>
</dbReference>
<dbReference type="Proteomes" id="UP000799437">
    <property type="component" value="Unassembled WGS sequence"/>
</dbReference>